<dbReference type="GO" id="GO:0016020">
    <property type="term" value="C:membrane"/>
    <property type="evidence" value="ECO:0007669"/>
    <property type="project" value="UniProtKB-SubCell"/>
</dbReference>
<gene>
    <name evidence="6" type="ORF">DRJ00_04225</name>
</gene>
<feature type="transmembrane region" description="Helical" evidence="5">
    <location>
        <begin position="69"/>
        <end position="93"/>
    </location>
</feature>
<proteinExistence type="predicted"/>
<evidence type="ECO:0008006" key="8">
    <source>
        <dbReference type="Google" id="ProtNLM"/>
    </source>
</evidence>
<feature type="transmembrane region" description="Helical" evidence="5">
    <location>
        <begin position="31"/>
        <end position="49"/>
    </location>
</feature>
<comment type="subcellular location">
    <subcellularLocation>
        <location evidence="1">Membrane</location>
        <topology evidence="1">Multi-pass membrane protein</topology>
    </subcellularLocation>
</comment>
<evidence type="ECO:0000256" key="2">
    <source>
        <dbReference type="ARBA" id="ARBA00022692"/>
    </source>
</evidence>
<protein>
    <recommendedName>
        <fullName evidence="8">CvpA family protein</fullName>
    </recommendedName>
</protein>
<keyword evidence="2 5" id="KW-0812">Transmembrane</keyword>
<dbReference type="AlphaFoldDB" id="A0A497E6P7"/>
<reference evidence="6 7" key="1">
    <citation type="submission" date="2018-06" db="EMBL/GenBank/DDBJ databases">
        <title>Extensive metabolic versatility and redundancy in microbially diverse, dynamic hydrothermal sediments.</title>
        <authorList>
            <person name="Dombrowski N."/>
            <person name="Teske A."/>
            <person name="Baker B.J."/>
        </authorList>
    </citation>
    <scope>NUCLEOTIDE SEQUENCE [LARGE SCALE GENOMIC DNA]</scope>
    <source>
        <strain evidence="6">B47_G16</strain>
    </source>
</reference>
<name>A0A497E6P7_UNCAE</name>
<dbReference type="PANTHER" id="PTHR37306:SF1">
    <property type="entry name" value="COLICIN V PRODUCTION PROTEIN"/>
    <property type="match status" value="1"/>
</dbReference>
<evidence type="ECO:0000313" key="6">
    <source>
        <dbReference type="EMBL" id="RLE09427.1"/>
    </source>
</evidence>
<evidence type="ECO:0000256" key="3">
    <source>
        <dbReference type="ARBA" id="ARBA00022989"/>
    </source>
</evidence>
<keyword evidence="4 5" id="KW-0472">Membrane</keyword>
<dbReference type="EMBL" id="QMPZ01000046">
    <property type="protein sequence ID" value="RLE09427.1"/>
    <property type="molecule type" value="Genomic_DNA"/>
</dbReference>
<dbReference type="InterPro" id="IPR003825">
    <property type="entry name" value="Colicin-V_CvpA"/>
</dbReference>
<evidence type="ECO:0000256" key="5">
    <source>
        <dbReference type="SAM" id="Phobius"/>
    </source>
</evidence>
<evidence type="ECO:0000313" key="7">
    <source>
        <dbReference type="Proteomes" id="UP000279422"/>
    </source>
</evidence>
<dbReference type="PANTHER" id="PTHR37306">
    <property type="entry name" value="COLICIN V PRODUCTION PROTEIN"/>
    <property type="match status" value="1"/>
</dbReference>
<dbReference type="Proteomes" id="UP000279422">
    <property type="component" value="Unassembled WGS sequence"/>
</dbReference>
<feature type="transmembrane region" description="Helical" evidence="5">
    <location>
        <begin position="6"/>
        <end position="24"/>
    </location>
</feature>
<comment type="caution">
    <text evidence="6">The sequence shown here is derived from an EMBL/GenBank/DDBJ whole genome shotgun (WGS) entry which is preliminary data.</text>
</comment>
<feature type="transmembrane region" description="Helical" evidence="5">
    <location>
        <begin position="114"/>
        <end position="135"/>
    </location>
</feature>
<organism evidence="6 7">
    <name type="scientific">Aerophobetes bacterium</name>
    <dbReference type="NCBI Taxonomy" id="2030807"/>
    <lineage>
        <taxon>Bacteria</taxon>
        <taxon>Candidatus Aerophobota</taxon>
    </lineage>
</organism>
<sequence length="191" mass="20820">MKPLNWLDVIVIVVVIFFAMRGALKGLFREAFGLTGILLGIVVAINRYEAVGQVIAREVEKLGTLSPKVVNLISFSIIFIGIALLCGLAGVLLHKVAKYSFIKSLDQAGGFLLGLFEGSLICSIALILLSISPLADRSSGWMKNSFLSPYLLKEGPAVYDSLLSIVPGKARKFMEKLDRFEEMMPKKEGKG</sequence>
<accession>A0A497E6P7</accession>
<dbReference type="Pfam" id="PF02674">
    <property type="entry name" value="Colicin_V"/>
    <property type="match status" value="1"/>
</dbReference>
<dbReference type="GO" id="GO:0009403">
    <property type="term" value="P:toxin biosynthetic process"/>
    <property type="evidence" value="ECO:0007669"/>
    <property type="project" value="InterPro"/>
</dbReference>
<evidence type="ECO:0000256" key="4">
    <source>
        <dbReference type="ARBA" id="ARBA00023136"/>
    </source>
</evidence>
<keyword evidence="3 5" id="KW-1133">Transmembrane helix</keyword>
<evidence type="ECO:0000256" key="1">
    <source>
        <dbReference type="ARBA" id="ARBA00004141"/>
    </source>
</evidence>